<dbReference type="Proteomes" id="UP000199321">
    <property type="component" value="Unassembled WGS sequence"/>
</dbReference>
<keyword evidence="3" id="KW-0233">DNA recombination</keyword>
<dbReference type="Pfam" id="PF17293">
    <property type="entry name" value="Arm-DNA-bind_5"/>
    <property type="match status" value="1"/>
</dbReference>
<organism evidence="5 6">
    <name type="scientific">Ulvibacter litoralis</name>
    <dbReference type="NCBI Taxonomy" id="227084"/>
    <lineage>
        <taxon>Bacteria</taxon>
        <taxon>Pseudomonadati</taxon>
        <taxon>Bacteroidota</taxon>
        <taxon>Flavobacteriia</taxon>
        <taxon>Flavobacteriales</taxon>
        <taxon>Flavobacteriaceae</taxon>
        <taxon>Ulvibacter</taxon>
    </lineage>
</organism>
<dbReference type="PANTHER" id="PTHR30349">
    <property type="entry name" value="PHAGE INTEGRASE-RELATED"/>
    <property type="match status" value="1"/>
</dbReference>
<dbReference type="InterPro" id="IPR035386">
    <property type="entry name" value="Arm-DNA-bind_5"/>
</dbReference>
<dbReference type="Gene3D" id="1.10.443.10">
    <property type="entry name" value="Intergrase catalytic core"/>
    <property type="match status" value="1"/>
</dbReference>
<comment type="similarity">
    <text evidence="1">Belongs to the 'phage' integrase family.</text>
</comment>
<sequence>MNTSTINVLFVLARNRMNQSNKCALRCRITFLKKRKEFSTGLFINPDYWDGKKQRVKPSDQSEYLNSQLSLINQNLNQAFLFLQVKGTSFNVLDIYNQYKGEAPKDELCVMEVYNLHSDRIKRLIGIDIKLVTYQKYLESGKHLQDFIMHKFKTKDILLKALKSNFLGEYEYYLKTEKKLAQSTLNKAIQRFKKVLKFAIAEEYLNRDPFLLFSYKTVRKEIIFLSEEELRRLERYQFRIDRIGMIRDLFVFCCYTGLAYKEMASLKKSDIIKEFDDNLWLSIRRSKTGKTYKVPLLPQALLILYRYDKDHSEYIFNNISNQRFNSYLKEIADFVGIKKNLTHHMARKTFASTVLLYNDVPMEIVSELLGHSSMKITQASYGKVVQKRVSEEMIKLKLK</sequence>
<dbReference type="InterPro" id="IPR010998">
    <property type="entry name" value="Integrase_recombinase_N"/>
</dbReference>
<dbReference type="STRING" id="227084.SAMN05421855_101480"/>
<evidence type="ECO:0000259" key="4">
    <source>
        <dbReference type="PROSITE" id="PS51898"/>
    </source>
</evidence>
<dbReference type="GO" id="GO:0015074">
    <property type="term" value="P:DNA integration"/>
    <property type="evidence" value="ECO:0007669"/>
    <property type="project" value="InterPro"/>
</dbReference>
<dbReference type="InterPro" id="IPR025269">
    <property type="entry name" value="SAM-like_dom"/>
</dbReference>
<feature type="domain" description="Tyr recombinase" evidence="4">
    <location>
        <begin position="220"/>
        <end position="394"/>
    </location>
</feature>
<dbReference type="GO" id="GO:0003677">
    <property type="term" value="F:DNA binding"/>
    <property type="evidence" value="ECO:0007669"/>
    <property type="project" value="UniProtKB-KW"/>
</dbReference>
<dbReference type="OrthoDB" id="1098628at2"/>
<dbReference type="InterPro" id="IPR002104">
    <property type="entry name" value="Integrase_catalytic"/>
</dbReference>
<protein>
    <submittedName>
        <fullName evidence="5">Site-specific recombinase XerD</fullName>
    </submittedName>
</protein>
<dbReference type="AlphaFoldDB" id="A0A1G7CNR6"/>
<dbReference type="PANTHER" id="PTHR30349:SF64">
    <property type="entry name" value="PROPHAGE INTEGRASE INTD-RELATED"/>
    <property type="match status" value="1"/>
</dbReference>
<keyword evidence="6" id="KW-1185">Reference proteome</keyword>
<dbReference type="PROSITE" id="PS51898">
    <property type="entry name" value="TYR_RECOMBINASE"/>
    <property type="match status" value="1"/>
</dbReference>
<dbReference type="Gene3D" id="1.10.150.130">
    <property type="match status" value="1"/>
</dbReference>
<evidence type="ECO:0000256" key="3">
    <source>
        <dbReference type="ARBA" id="ARBA00023172"/>
    </source>
</evidence>
<dbReference type="InterPro" id="IPR011010">
    <property type="entry name" value="DNA_brk_join_enz"/>
</dbReference>
<dbReference type="EMBL" id="FNBA01000001">
    <property type="protein sequence ID" value="SDE41054.1"/>
    <property type="molecule type" value="Genomic_DNA"/>
</dbReference>
<dbReference type="InterPro" id="IPR013762">
    <property type="entry name" value="Integrase-like_cat_sf"/>
</dbReference>
<evidence type="ECO:0000313" key="6">
    <source>
        <dbReference type="Proteomes" id="UP000199321"/>
    </source>
</evidence>
<proteinExistence type="inferred from homology"/>
<evidence type="ECO:0000313" key="5">
    <source>
        <dbReference type="EMBL" id="SDE41054.1"/>
    </source>
</evidence>
<dbReference type="InterPro" id="IPR050090">
    <property type="entry name" value="Tyrosine_recombinase_XerCD"/>
</dbReference>
<dbReference type="Pfam" id="PF00589">
    <property type="entry name" value="Phage_integrase"/>
    <property type="match status" value="1"/>
</dbReference>
<keyword evidence="2" id="KW-0238">DNA-binding</keyword>
<accession>A0A1G7CNR6</accession>
<evidence type="ECO:0000256" key="2">
    <source>
        <dbReference type="ARBA" id="ARBA00023125"/>
    </source>
</evidence>
<dbReference type="SUPFAM" id="SSF56349">
    <property type="entry name" value="DNA breaking-rejoining enzymes"/>
    <property type="match status" value="1"/>
</dbReference>
<dbReference type="GO" id="GO:0006310">
    <property type="term" value="P:DNA recombination"/>
    <property type="evidence" value="ECO:0007669"/>
    <property type="project" value="UniProtKB-KW"/>
</dbReference>
<gene>
    <name evidence="5" type="ORF">SAMN05421855_101480</name>
</gene>
<evidence type="ECO:0000256" key="1">
    <source>
        <dbReference type="ARBA" id="ARBA00008857"/>
    </source>
</evidence>
<name>A0A1G7CNR6_9FLAO</name>
<reference evidence="5 6" key="1">
    <citation type="submission" date="2016-10" db="EMBL/GenBank/DDBJ databases">
        <authorList>
            <person name="de Groot N.N."/>
        </authorList>
    </citation>
    <scope>NUCLEOTIDE SEQUENCE [LARGE SCALE GENOMIC DNA]</scope>
    <source>
        <strain evidence="5 6">DSM 16195</strain>
    </source>
</reference>
<dbReference type="Pfam" id="PF13102">
    <property type="entry name" value="Phage_int_SAM_5"/>
    <property type="match status" value="1"/>
</dbReference>
<dbReference type="CDD" id="cd01185">
    <property type="entry name" value="INTN1_C_like"/>
    <property type="match status" value="1"/>
</dbReference>
<dbReference type="RefSeq" id="WP_093139989.1">
    <property type="nucleotide sequence ID" value="NZ_BMWO01000001.1"/>
</dbReference>